<protein>
    <submittedName>
        <fullName evidence="3">Uncharacterized protein</fullName>
    </submittedName>
</protein>
<dbReference type="PROSITE" id="PS51257">
    <property type="entry name" value="PROKAR_LIPOPROTEIN"/>
    <property type="match status" value="1"/>
</dbReference>
<gene>
    <name evidence="3" type="ORF">ACFQV2_05160</name>
</gene>
<feature type="chain" id="PRO_5045378882" evidence="2">
    <location>
        <begin position="18"/>
        <end position="70"/>
    </location>
</feature>
<evidence type="ECO:0000256" key="2">
    <source>
        <dbReference type="SAM" id="SignalP"/>
    </source>
</evidence>
<feature type="region of interest" description="Disordered" evidence="1">
    <location>
        <begin position="18"/>
        <end position="70"/>
    </location>
</feature>
<dbReference type="EMBL" id="JBHTEY010000004">
    <property type="protein sequence ID" value="MFC7613101.1"/>
    <property type="molecule type" value="Genomic_DNA"/>
</dbReference>
<name>A0ABW2TJV7_9PSEU</name>
<accession>A0ABW2TJV7</accession>
<keyword evidence="2" id="KW-0732">Signal</keyword>
<sequence>MRPLVLAAALAATACTASIPGMGTIPPEPPQDTALTDRLLSERDLPLGSPRPAPRASTAPSPTARSARTP</sequence>
<keyword evidence="4" id="KW-1185">Reference proteome</keyword>
<comment type="caution">
    <text evidence="3">The sequence shown here is derived from an EMBL/GenBank/DDBJ whole genome shotgun (WGS) entry which is preliminary data.</text>
</comment>
<evidence type="ECO:0000256" key="1">
    <source>
        <dbReference type="SAM" id="MobiDB-lite"/>
    </source>
</evidence>
<evidence type="ECO:0000313" key="3">
    <source>
        <dbReference type="EMBL" id="MFC7613101.1"/>
    </source>
</evidence>
<feature type="compositionally biased region" description="Low complexity" evidence="1">
    <location>
        <begin position="54"/>
        <end position="70"/>
    </location>
</feature>
<feature type="signal peptide" evidence="2">
    <location>
        <begin position="1"/>
        <end position="17"/>
    </location>
</feature>
<dbReference type="Proteomes" id="UP001596512">
    <property type="component" value="Unassembled WGS sequence"/>
</dbReference>
<evidence type="ECO:0000313" key="4">
    <source>
        <dbReference type="Proteomes" id="UP001596512"/>
    </source>
</evidence>
<reference evidence="4" key="1">
    <citation type="journal article" date="2019" name="Int. J. Syst. Evol. Microbiol.">
        <title>The Global Catalogue of Microorganisms (GCM) 10K type strain sequencing project: providing services to taxonomists for standard genome sequencing and annotation.</title>
        <authorList>
            <consortium name="The Broad Institute Genomics Platform"/>
            <consortium name="The Broad Institute Genome Sequencing Center for Infectious Disease"/>
            <person name="Wu L."/>
            <person name="Ma J."/>
        </authorList>
    </citation>
    <scope>NUCLEOTIDE SEQUENCE [LARGE SCALE GENOMIC DNA]</scope>
    <source>
        <strain evidence="4">JCM 17695</strain>
    </source>
</reference>
<proteinExistence type="predicted"/>
<organism evidence="3 4">
    <name type="scientific">Actinokineospora soli</name>
    <dbReference type="NCBI Taxonomy" id="1048753"/>
    <lineage>
        <taxon>Bacteria</taxon>
        <taxon>Bacillati</taxon>
        <taxon>Actinomycetota</taxon>
        <taxon>Actinomycetes</taxon>
        <taxon>Pseudonocardiales</taxon>
        <taxon>Pseudonocardiaceae</taxon>
        <taxon>Actinokineospora</taxon>
    </lineage>
</organism>